<keyword evidence="3" id="KW-1185">Reference proteome</keyword>
<evidence type="ECO:0000259" key="1">
    <source>
        <dbReference type="Pfam" id="PF01370"/>
    </source>
</evidence>
<proteinExistence type="predicted"/>
<dbReference type="InterPro" id="IPR050177">
    <property type="entry name" value="Lipid_A_modif_metabolic_enz"/>
</dbReference>
<reference evidence="2 3" key="2">
    <citation type="submission" date="2020-03" db="EMBL/GenBank/DDBJ databases">
        <authorList>
            <person name="Ichikawa N."/>
            <person name="Kimura A."/>
            <person name="Kitahashi Y."/>
            <person name="Uohara A."/>
        </authorList>
    </citation>
    <scope>NUCLEOTIDE SEQUENCE [LARGE SCALE GENOMIC DNA]</scope>
    <source>
        <strain evidence="2 3">NBRC 108639</strain>
    </source>
</reference>
<dbReference type="PANTHER" id="PTHR43245:SF13">
    <property type="entry name" value="UDP-D-APIOSE_UDP-D-XYLOSE SYNTHASE 2"/>
    <property type="match status" value="1"/>
</dbReference>
<sequence length="333" mass="35835">MNGGAVSLKARALILGGADFFGLHLARRLVTEGYHVVVVDNLSRGRNRAEVAALGATPGVELIAGDLTDPATWSALQRGWAQIYLLPPAPLPRAIESDPVRSVRGHALAALHLLDWAAPGDKVFFASSGEVYADGVEDGVVQVPTEESEPVVVGDLAEPRSAYAASRLFAEAALVHAARAGRSRVVVGRFYDVYGPRMGTDHLIPQMCLRAVRGDDPFLVKGPHRKRAFCFVDDAVEATLRLMEAPAAVGEIVHIGNDAPQAAIGEVARMVLRIAGVETRVVAEPAPPGSPARRAPDLAKLRRLTAFEPSVDLADGLRRTFYWYRRTWAHGRP</sequence>
<dbReference type="Pfam" id="PF01370">
    <property type="entry name" value="Epimerase"/>
    <property type="match status" value="1"/>
</dbReference>
<protein>
    <submittedName>
        <fullName evidence="2">Nucleoside-diphosphate sugar epimerase</fullName>
    </submittedName>
</protein>
<dbReference type="InterPro" id="IPR036291">
    <property type="entry name" value="NAD(P)-bd_dom_sf"/>
</dbReference>
<dbReference type="EMBL" id="BLPF01000001">
    <property type="protein sequence ID" value="GFJ75860.1"/>
    <property type="molecule type" value="Genomic_DNA"/>
</dbReference>
<accession>A0A6V8JX72</accession>
<organism evidence="2 3">
    <name type="scientific">Phytohabitans houttuyneae</name>
    <dbReference type="NCBI Taxonomy" id="1076126"/>
    <lineage>
        <taxon>Bacteria</taxon>
        <taxon>Bacillati</taxon>
        <taxon>Actinomycetota</taxon>
        <taxon>Actinomycetes</taxon>
        <taxon>Micromonosporales</taxon>
        <taxon>Micromonosporaceae</taxon>
    </lineage>
</organism>
<dbReference type="Proteomes" id="UP000482800">
    <property type="component" value="Unassembled WGS sequence"/>
</dbReference>
<feature type="domain" description="NAD-dependent epimerase/dehydratase" evidence="1">
    <location>
        <begin position="12"/>
        <end position="256"/>
    </location>
</feature>
<dbReference type="PANTHER" id="PTHR43245">
    <property type="entry name" value="BIFUNCTIONAL POLYMYXIN RESISTANCE PROTEIN ARNA"/>
    <property type="match status" value="1"/>
</dbReference>
<gene>
    <name evidence="2" type="ORF">Phou_000400</name>
</gene>
<evidence type="ECO:0000313" key="2">
    <source>
        <dbReference type="EMBL" id="GFJ75860.1"/>
    </source>
</evidence>
<dbReference type="SUPFAM" id="SSF51735">
    <property type="entry name" value="NAD(P)-binding Rossmann-fold domains"/>
    <property type="match status" value="1"/>
</dbReference>
<name>A0A6V8JX72_9ACTN</name>
<dbReference type="AlphaFoldDB" id="A0A6V8JX72"/>
<reference evidence="2 3" key="1">
    <citation type="submission" date="2020-03" db="EMBL/GenBank/DDBJ databases">
        <title>Whole genome shotgun sequence of Phytohabitans houttuyneae NBRC 108639.</title>
        <authorList>
            <person name="Komaki H."/>
            <person name="Tamura T."/>
        </authorList>
    </citation>
    <scope>NUCLEOTIDE SEQUENCE [LARGE SCALE GENOMIC DNA]</scope>
    <source>
        <strain evidence="2 3">NBRC 108639</strain>
    </source>
</reference>
<dbReference type="RefSeq" id="WP_246273088.1">
    <property type="nucleotide sequence ID" value="NZ_BAABGO010000007.1"/>
</dbReference>
<evidence type="ECO:0000313" key="3">
    <source>
        <dbReference type="Proteomes" id="UP000482800"/>
    </source>
</evidence>
<comment type="caution">
    <text evidence="2">The sequence shown here is derived from an EMBL/GenBank/DDBJ whole genome shotgun (WGS) entry which is preliminary data.</text>
</comment>
<dbReference type="InterPro" id="IPR001509">
    <property type="entry name" value="Epimerase_deHydtase"/>
</dbReference>
<dbReference type="Gene3D" id="3.40.50.720">
    <property type="entry name" value="NAD(P)-binding Rossmann-like Domain"/>
    <property type="match status" value="1"/>
</dbReference>